<sequence>MTVTGWVAQRLLKLPPATARKVRVERDLKVPADDGVTLLADHWAPEGADKLPTALVRSPYGRRGPLGWLMGRLLAERGFHVVVVSTRGTFGSGGGEFRAMRHERADGQATLRWLAEQPWFDGSVVLVGASYLGYTQWAVAAGAPPQVKAMVPHVTSSRLAMTFLRPGRIEMETLMSWSVMTATQERRFAMLRNAFGRRKTEAAMLTLPLVDGDKAALGRDWPFYQDCVHHDQDDPYWKNEDFTDTVGEVTLPVSSIAGWYDIFLSDQLRDYRALVEAGRPPRLTIGPWAHSDPRGISASIWETVRWAGPLARGAKPNYRAPVRLFVMGVKEWREYDQWPPAGYTQQRWHLLAGNALGSTPGGFVVPTAFTYDPSNPTPSVGGAKLEARGAGAVDNRKLEARDDVLTFTSDVLDADLEVIGEVGAEVWLRSDRPACDLFVRLCDVDRRGRSVNICDDLVKVRPDGITKVTVELSPTAHVFRRGHRIRVQVAGGAFPRYARNLGSDEPFATATTPYPTRLEVFHDAAHPSAILLPVK</sequence>
<keyword evidence="4" id="KW-1185">Reference proteome</keyword>
<dbReference type="RefSeq" id="WP_116180013.1">
    <property type="nucleotide sequence ID" value="NZ_CP144375.1"/>
</dbReference>
<comment type="caution">
    <text evidence="3">The sequence shown here is derived from an EMBL/GenBank/DDBJ whole genome shotgun (WGS) entry which is preliminary data.</text>
</comment>
<dbReference type="Pfam" id="PF08530">
    <property type="entry name" value="PepX_C"/>
    <property type="match status" value="1"/>
</dbReference>
<protein>
    <recommendedName>
        <fullName evidence="2">Xaa-Pro dipeptidyl-peptidase C-terminal domain-containing protein</fullName>
    </recommendedName>
</protein>
<gene>
    <name evidence="3" type="ORF">BCF44_118112</name>
</gene>
<dbReference type="InterPro" id="IPR013736">
    <property type="entry name" value="Xaa-Pro_dipept_C"/>
</dbReference>
<dbReference type="Pfam" id="PF02129">
    <property type="entry name" value="Peptidase_S15"/>
    <property type="match status" value="1"/>
</dbReference>
<evidence type="ECO:0000259" key="2">
    <source>
        <dbReference type="SMART" id="SM00939"/>
    </source>
</evidence>
<evidence type="ECO:0000256" key="1">
    <source>
        <dbReference type="ARBA" id="ARBA00022801"/>
    </source>
</evidence>
<dbReference type="InterPro" id="IPR005674">
    <property type="entry name" value="CocE/Ser_esterase"/>
</dbReference>
<dbReference type="SUPFAM" id="SSF49785">
    <property type="entry name" value="Galactose-binding domain-like"/>
    <property type="match status" value="1"/>
</dbReference>
<dbReference type="EMBL" id="QUNO01000018">
    <property type="protein sequence ID" value="REH35252.1"/>
    <property type="molecule type" value="Genomic_DNA"/>
</dbReference>
<dbReference type="NCBIfam" id="TIGR00976">
    <property type="entry name" value="CocE_NonD"/>
    <property type="match status" value="1"/>
</dbReference>
<dbReference type="InterPro" id="IPR008979">
    <property type="entry name" value="Galactose-bd-like_sf"/>
</dbReference>
<feature type="domain" description="Xaa-Pro dipeptidyl-peptidase C-terminal" evidence="2">
    <location>
        <begin position="304"/>
        <end position="531"/>
    </location>
</feature>
<evidence type="ECO:0000313" key="3">
    <source>
        <dbReference type="EMBL" id="REH35252.1"/>
    </source>
</evidence>
<proteinExistence type="predicted"/>
<dbReference type="SUPFAM" id="SSF53474">
    <property type="entry name" value="alpha/beta-Hydrolases"/>
    <property type="match status" value="1"/>
</dbReference>
<reference evidence="3 4" key="1">
    <citation type="submission" date="2018-08" db="EMBL/GenBank/DDBJ databases">
        <title>Genomic Encyclopedia of Archaeal and Bacterial Type Strains, Phase II (KMG-II): from individual species to whole genera.</title>
        <authorList>
            <person name="Goeker M."/>
        </authorList>
    </citation>
    <scope>NUCLEOTIDE SEQUENCE [LARGE SCALE GENOMIC DNA]</scope>
    <source>
        <strain evidence="3 4">DSM 45791</strain>
    </source>
</reference>
<evidence type="ECO:0000313" key="4">
    <source>
        <dbReference type="Proteomes" id="UP000256269"/>
    </source>
</evidence>
<organism evidence="3 4">
    <name type="scientific">Kutzneria buriramensis</name>
    <dbReference type="NCBI Taxonomy" id="1045776"/>
    <lineage>
        <taxon>Bacteria</taxon>
        <taxon>Bacillati</taxon>
        <taxon>Actinomycetota</taxon>
        <taxon>Actinomycetes</taxon>
        <taxon>Pseudonocardiales</taxon>
        <taxon>Pseudonocardiaceae</taxon>
        <taxon>Kutzneria</taxon>
    </lineage>
</organism>
<dbReference type="SMART" id="SM00939">
    <property type="entry name" value="PepX_C"/>
    <property type="match status" value="1"/>
</dbReference>
<name>A0A3E0GZ77_9PSEU</name>
<keyword evidence="1" id="KW-0378">Hydrolase</keyword>
<dbReference type="Gene3D" id="3.40.50.1820">
    <property type="entry name" value="alpha/beta hydrolase"/>
    <property type="match status" value="1"/>
</dbReference>
<dbReference type="Proteomes" id="UP000256269">
    <property type="component" value="Unassembled WGS sequence"/>
</dbReference>
<accession>A0A3E0GZ77</accession>
<dbReference type="InterPro" id="IPR029058">
    <property type="entry name" value="AB_hydrolase_fold"/>
</dbReference>
<dbReference type="Gene3D" id="2.60.120.260">
    <property type="entry name" value="Galactose-binding domain-like"/>
    <property type="match status" value="1"/>
</dbReference>
<dbReference type="InterPro" id="IPR000383">
    <property type="entry name" value="Xaa-Pro-like_dom"/>
</dbReference>
<dbReference type="Gene3D" id="1.10.3020.10">
    <property type="entry name" value="alpha-amino acid ester hydrolase ( Helical cap domain)"/>
    <property type="match status" value="1"/>
</dbReference>
<dbReference type="AlphaFoldDB" id="A0A3E0GZ77"/>
<dbReference type="GO" id="GO:0008239">
    <property type="term" value="F:dipeptidyl-peptidase activity"/>
    <property type="evidence" value="ECO:0007669"/>
    <property type="project" value="InterPro"/>
</dbReference>
<dbReference type="OrthoDB" id="5240615at2"/>